<accession>A0ACC0I364</accession>
<evidence type="ECO:0000313" key="2">
    <source>
        <dbReference type="Proteomes" id="UP001060215"/>
    </source>
</evidence>
<comment type="caution">
    <text evidence="1">The sequence shown here is derived from an EMBL/GenBank/DDBJ whole genome shotgun (WGS) entry which is preliminary data.</text>
</comment>
<keyword evidence="2" id="KW-1185">Reference proteome</keyword>
<dbReference type="EMBL" id="CM045759">
    <property type="protein sequence ID" value="KAI8019284.1"/>
    <property type="molecule type" value="Genomic_DNA"/>
</dbReference>
<gene>
    <name evidence="1" type="ORF">LOK49_LG04G00250</name>
</gene>
<name>A0ACC0I364_9ERIC</name>
<proteinExistence type="predicted"/>
<reference evidence="1 2" key="1">
    <citation type="journal article" date="2022" name="Plant J.">
        <title>Chromosome-level genome of Camellia lanceoleosa provides a valuable resource for understanding genome evolution and self-incompatibility.</title>
        <authorList>
            <person name="Gong W."/>
            <person name="Xiao S."/>
            <person name="Wang L."/>
            <person name="Liao Z."/>
            <person name="Chang Y."/>
            <person name="Mo W."/>
            <person name="Hu G."/>
            <person name="Li W."/>
            <person name="Zhao G."/>
            <person name="Zhu H."/>
            <person name="Hu X."/>
            <person name="Ji K."/>
            <person name="Xiang X."/>
            <person name="Song Q."/>
            <person name="Yuan D."/>
            <person name="Jin S."/>
            <person name="Zhang L."/>
        </authorList>
    </citation>
    <scope>NUCLEOTIDE SEQUENCE [LARGE SCALE GENOMIC DNA]</scope>
    <source>
        <strain evidence="1">SQ_2022a</strain>
    </source>
</reference>
<protein>
    <submittedName>
        <fullName evidence="1">Uncharacterized protein</fullName>
    </submittedName>
</protein>
<organism evidence="1 2">
    <name type="scientific">Camellia lanceoleosa</name>
    <dbReference type="NCBI Taxonomy" id="1840588"/>
    <lineage>
        <taxon>Eukaryota</taxon>
        <taxon>Viridiplantae</taxon>
        <taxon>Streptophyta</taxon>
        <taxon>Embryophyta</taxon>
        <taxon>Tracheophyta</taxon>
        <taxon>Spermatophyta</taxon>
        <taxon>Magnoliopsida</taxon>
        <taxon>eudicotyledons</taxon>
        <taxon>Gunneridae</taxon>
        <taxon>Pentapetalae</taxon>
        <taxon>asterids</taxon>
        <taxon>Ericales</taxon>
        <taxon>Theaceae</taxon>
        <taxon>Camellia</taxon>
    </lineage>
</organism>
<dbReference type="Proteomes" id="UP001060215">
    <property type="component" value="Chromosome 2"/>
</dbReference>
<sequence length="103" mass="11780">MDWWHKMRKGWIILSLRLKSRKPGVSIGGSNTYGGRGGGNVGSGLSKLREEVQKCGYKDVQVMWNILTASPHLRPKPTKRRSYWKLLFWSNHKLTPSSFSSFS</sequence>
<evidence type="ECO:0000313" key="1">
    <source>
        <dbReference type="EMBL" id="KAI8019284.1"/>
    </source>
</evidence>